<reference evidence="1 2" key="1">
    <citation type="submission" date="2017-12" db="EMBL/GenBank/DDBJ databases">
        <title>Phylogenetic diversity of female urinary microbiome.</title>
        <authorList>
            <person name="Thomas-White K."/>
            <person name="Wolfe A.J."/>
        </authorList>
    </citation>
    <scope>NUCLEOTIDE SEQUENCE [LARGE SCALE GENOMIC DNA]</scope>
    <source>
        <strain evidence="1 2">UMB0064</strain>
    </source>
</reference>
<name>A0A2I1M1P1_9BIFI</name>
<dbReference type="Proteomes" id="UP000242263">
    <property type="component" value="Unassembled WGS sequence"/>
</dbReference>
<sequence>MNVFELKSEKILAIQYYGNREFSDYPDWLLHALENRKIYINTNFLMVTLILEGAAGENTLIHKFDWLVPGEKNILVIPNNLFKQLFKQTSLNSEED</sequence>
<protein>
    <submittedName>
        <fullName evidence="1">Uncharacterized protein</fullName>
    </submittedName>
</protein>
<proteinExistence type="predicted"/>
<organism evidence="1 2">
    <name type="scientific">Alloscardovia omnicolens</name>
    <dbReference type="NCBI Taxonomy" id="419015"/>
    <lineage>
        <taxon>Bacteria</taxon>
        <taxon>Bacillati</taxon>
        <taxon>Actinomycetota</taxon>
        <taxon>Actinomycetes</taxon>
        <taxon>Bifidobacteriales</taxon>
        <taxon>Bifidobacteriaceae</taxon>
        <taxon>Alloscardovia</taxon>
    </lineage>
</organism>
<evidence type="ECO:0000313" key="1">
    <source>
        <dbReference type="EMBL" id="PKZ14062.1"/>
    </source>
</evidence>
<comment type="caution">
    <text evidence="1">The sequence shown here is derived from an EMBL/GenBank/DDBJ whole genome shotgun (WGS) entry which is preliminary data.</text>
</comment>
<dbReference type="RefSeq" id="WP_101541601.1">
    <property type="nucleotide sequence ID" value="NZ_PKGU01000006.1"/>
</dbReference>
<gene>
    <name evidence="1" type="ORF">CYJ32_07505</name>
</gene>
<accession>A0A2I1M1P1</accession>
<dbReference type="AlphaFoldDB" id="A0A2I1M1P1"/>
<dbReference type="EMBL" id="PKGU01000006">
    <property type="protein sequence ID" value="PKZ14062.1"/>
    <property type="molecule type" value="Genomic_DNA"/>
</dbReference>
<evidence type="ECO:0000313" key="2">
    <source>
        <dbReference type="Proteomes" id="UP000242263"/>
    </source>
</evidence>